<dbReference type="PANTHER" id="PTHR43463">
    <property type="entry name" value="NICOTINATE-NUCLEOTIDE--DIMETHYLBENZIMIDAZOLE PHOSPHORIBOSYLTRANSFERASE"/>
    <property type="match status" value="1"/>
</dbReference>
<dbReference type="EC" id="2.4.2.21" evidence="3 10"/>
<keyword evidence="5 10" id="KW-0169">Cobalamin biosynthesis</keyword>
<comment type="catalytic activity">
    <reaction evidence="9 10">
        <text>5,6-dimethylbenzimidazole + nicotinate beta-D-ribonucleotide = alpha-ribazole 5'-phosphate + nicotinate + H(+)</text>
        <dbReference type="Rhea" id="RHEA:11196"/>
        <dbReference type="ChEBI" id="CHEBI:15378"/>
        <dbReference type="ChEBI" id="CHEBI:15890"/>
        <dbReference type="ChEBI" id="CHEBI:32544"/>
        <dbReference type="ChEBI" id="CHEBI:57502"/>
        <dbReference type="ChEBI" id="CHEBI:57918"/>
        <dbReference type="EC" id="2.4.2.21"/>
    </reaction>
</comment>
<dbReference type="PANTHER" id="PTHR43463:SF1">
    <property type="entry name" value="NICOTINATE-NUCLEOTIDE--DIMETHYLBENZIMIDAZOLE PHOSPHORIBOSYLTRANSFERASE"/>
    <property type="match status" value="1"/>
</dbReference>
<dbReference type="EMBL" id="VRYZ01000004">
    <property type="protein sequence ID" value="TXS91543.1"/>
    <property type="molecule type" value="Genomic_DNA"/>
</dbReference>
<keyword evidence="7 10" id="KW-0808">Transferase</keyword>
<dbReference type="Proteomes" id="UP000321933">
    <property type="component" value="Unassembled WGS sequence"/>
</dbReference>
<evidence type="ECO:0000256" key="10">
    <source>
        <dbReference type="HAMAP-Rule" id="MF_00230"/>
    </source>
</evidence>
<sequence>MNWIEAPCAAPSARHRDAALAHQGQLTKPPGSLGRLEQVAVDFAGWQSTAQPVLERIAVRVFAADHGISRQGVSAFPAEVTAQMIANFCRGGAAISVLSRDMGADFAVVNLGTFEPVSDAPGLHNLQLAPGSGDFSSGPALNEALLEACLEAGRSQVDALDCELFIAGDMGIGNTTSAAALCAAQLAWDAQAVTGRGTGIDTATLQHKRQLIDTALARHRARPDNPLRNLRCLGGLEIAAICGAYLRCAQRGIPILVDGFIATAAALVAAAINPGLRPWLLAAHCSDENAHARVLAAMHLRPLLDLGMRLGEGSGAAVAVPLLRSALALHRDMATFVQAEVNAGATPE</sequence>
<comment type="pathway">
    <text evidence="1 10">Nucleoside biosynthesis; alpha-ribazole biosynthesis; alpha-ribazole from 5,6-dimethylbenzimidazole: step 1/2.</text>
</comment>
<organism evidence="11 12">
    <name type="scientific">Parahaliea aestuarii</name>
    <dbReference type="NCBI Taxonomy" id="1852021"/>
    <lineage>
        <taxon>Bacteria</taxon>
        <taxon>Pseudomonadati</taxon>
        <taxon>Pseudomonadota</taxon>
        <taxon>Gammaproteobacteria</taxon>
        <taxon>Cellvibrionales</taxon>
        <taxon>Halieaceae</taxon>
        <taxon>Parahaliea</taxon>
    </lineage>
</organism>
<evidence type="ECO:0000256" key="7">
    <source>
        <dbReference type="ARBA" id="ARBA00022679"/>
    </source>
</evidence>
<dbReference type="GO" id="GO:0008939">
    <property type="term" value="F:nicotinate-nucleotide-dimethylbenzimidazole phosphoribosyltransferase activity"/>
    <property type="evidence" value="ECO:0007669"/>
    <property type="project" value="UniProtKB-UniRule"/>
</dbReference>
<dbReference type="SUPFAM" id="SSF52733">
    <property type="entry name" value="Nicotinate mononucleotide:5,6-dimethylbenzimidazole phosphoribosyltransferase (CobT)"/>
    <property type="match status" value="1"/>
</dbReference>
<evidence type="ECO:0000256" key="8">
    <source>
        <dbReference type="ARBA" id="ARBA00030686"/>
    </source>
</evidence>
<dbReference type="UniPathway" id="UPA00061">
    <property type="reaction ID" value="UER00516"/>
</dbReference>
<protein>
    <recommendedName>
        <fullName evidence="4 10">Nicotinate-nucleotide--dimethylbenzimidazole phosphoribosyltransferase</fullName>
        <shortName evidence="10">NN:DBI PRT</shortName>
        <ecNumber evidence="3 10">2.4.2.21</ecNumber>
    </recommendedName>
    <alternativeName>
        <fullName evidence="8 10">N(1)-alpha-phosphoribosyltransferase</fullName>
    </alternativeName>
</protein>
<gene>
    <name evidence="10 11" type="primary">cobT</name>
    <name evidence="11" type="ORF">FVW59_10255</name>
</gene>
<dbReference type="Pfam" id="PF02277">
    <property type="entry name" value="DBI_PRT"/>
    <property type="match status" value="1"/>
</dbReference>
<comment type="similarity">
    <text evidence="2 10">Belongs to the CobT family.</text>
</comment>
<evidence type="ECO:0000256" key="4">
    <source>
        <dbReference type="ARBA" id="ARBA00015486"/>
    </source>
</evidence>
<dbReference type="InterPro" id="IPR017846">
    <property type="entry name" value="Nict_dMeBzImd_PRibTrfase_bact"/>
</dbReference>
<comment type="caution">
    <text evidence="11">The sequence shown here is derived from an EMBL/GenBank/DDBJ whole genome shotgun (WGS) entry which is preliminary data.</text>
</comment>
<comment type="function">
    <text evidence="10">Catalyzes the synthesis of alpha-ribazole-5'-phosphate from nicotinate mononucleotide (NAMN) and 5,6-dimethylbenzimidazole (DMB).</text>
</comment>
<evidence type="ECO:0000256" key="1">
    <source>
        <dbReference type="ARBA" id="ARBA00005049"/>
    </source>
</evidence>
<evidence type="ECO:0000256" key="9">
    <source>
        <dbReference type="ARBA" id="ARBA00047340"/>
    </source>
</evidence>
<dbReference type="CDD" id="cd02439">
    <property type="entry name" value="DMB-PRT_CobT"/>
    <property type="match status" value="1"/>
</dbReference>
<keyword evidence="6 10" id="KW-0328">Glycosyltransferase</keyword>
<dbReference type="AlphaFoldDB" id="A0A5C8ZSN6"/>
<dbReference type="OrthoDB" id="9781491at2"/>
<reference evidence="11 12" key="1">
    <citation type="submission" date="2019-08" db="EMBL/GenBank/DDBJ databases">
        <title>Parahaliea maris sp. nov., isolated from the surface seawater.</title>
        <authorList>
            <person name="Liu Y."/>
        </authorList>
    </citation>
    <scope>NUCLEOTIDE SEQUENCE [LARGE SCALE GENOMIC DNA]</scope>
    <source>
        <strain evidence="11 12">S2-26</strain>
    </source>
</reference>
<dbReference type="NCBIfam" id="TIGR03160">
    <property type="entry name" value="cobT_DBIPRT"/>
    <property type="match status" value="1"/>
</dbReference>
<evidence type="ECO:0000256" key="6">
    <source>
        <dbReference type="ARBA" id="ARBA00022676"/>
    </source>
</evidence>
<dbReference type="InterPro" id="IPR023195">
    <property type="entry name" value="Nict_dMeBzImd_PRibTrfase_N"/>
</dbReference>
<proteinExistence type="inferred from homology"/>
<dbReference type="FunFam" id="3.40.50.10210:FF:000001">
    <property type="entry name" value="Nicotinate-nucleotide--dimethylbenzimidazole phosphoribosyltransferase"/>
    <property type="match status" value="1"/>
</dbReference>
<evidence type="ECO:0000256" key="3">
    <source>
        <dbReference type="ARBA" id="ARBA00011991"/>
    </source>
</evidence>
<evidence type="ECO:0000256" key="2">
    <source>
        <dbReference type="ARBA" id="ARBA00007110"/>
    </source>
</evidence>
<evidence type="ECO:0000313" key="11">
    <source>
        <dbReference type="EMBL" id="TXS91543.1"/>
    </source>
</evidence>
<name>A0A5C8ZSN6_9GAMM</name>
<dbReference type="Gene3D" id="3.40.50.10210">
    <property type="match status" value="1"/>
</dbReference>
<dbReference type="NCBIfam" id="NF000996">
    <property type="entry name" value="PRK00105.1"/>
    <property type="match status" value="1"/>
</dbReference>
<feature type="active site" description="Proton acceptor" evidence="10">
    <location>
        <position position="312"/>
    </location>
</feature>
<dbReference type="HAMAP" id="MF_00230">
    <property type="entry name" value="CobT"/>
    <property type="match status" value="1"/>
</dbReference>
<keyword evidence="12" id="KW-1185">Reference proteome</keyword>
<dbReference type="Gene3D" id="1.10.1610.10">
    <property type="match status" value="1"/>
</dbReference>
<accession>A0A5C8ZSN6</accession>
<dbReference type="GO" id="GO:0009236">
    <property type="term" value="P:cobalamin biosynthetic process"/>
    <property type="evidence" value="ECO:0007669"/>
    <property type="project" value="UniProtKB-UniRule"/>
</dbReference>
<evidence type="ECO:0000256" key="5">
    <source>
        <dbReference type="ARBA" id="ARBA00022573"/>
    </source>
</evidence>
<dbReference type="InterPro" id="IPR003200">
    <property type="entry name" value="Nict_dMeBzImd_PRibTrfase"/>
</dbReference>
<dbReference type="RefSeq" id="WP_148064175.1">
    <property type="nucleotide sequence ID" value="NZ_VRYZ01000004.1"/>
</dbReference>
<dbReference type="InterPro" id="IPR036087">
    <property type="entry name" value="Nict_dMeBzImd_PRibTrfase_sf"/>
</dbReference>
<evidence type="ECO:0000313" key="12">
    <source>
        <dbReference type="Proteomes" id="UP000321933"/>
    </source>
</evidence>